<gene>
    <name evidence="3" type="primary">traM</name>
    <name evidence="3" type="ORF">EWM62_09970</name>
</gene>
<evidence type="ECO:0000313" key="4">
    <source>
        <dbReference type="Proteomes" id="UP000293331"/>
    </source>
</evidence>
<proteinExistence type="predicted"/>
<reference evidence="3 4" key="1">
    <citation type="submission" date="2019-02" db="EMBL/GenBank/DDBJ databases">
        <title>Bacterial novel species Mucilaginibacter sp. 17JY9-4 isolated from soil.</title>
        <authorList>
            <person name="Jung H.-Y."/>
        </authorList>
    </citation>
    <scope>NUCLEOTIDE SEQUENCE [LARGE SCALE GENOMIC DNA]</scope>
    <source>
        <strain evidence="3 4">17JY9-4</strain>
    </source>
</reference>
<keyword evidence="1" id="KW-1133">Transmembrane helix</keyword>
<feature type="transmembrane region" description="Helical" evidence="1">
    <location>
        <begin position="23"/>
        <end position="42"/>
    </location>
</feature>
<accession>A0A4Q5LMM5</accession>
<organism evidence="3 4">
    <name type="scientific">Mucilaginibacter terrigena</name>
    <dbReference type="NCBI Taxonomy" id="2492395"/>
    <lineage>
        <taxon>Bacteria</taxon>
        <taxon>Pseudomonadati</taxon>
        <taxon>Bacteroidota</taxon>
        <taxon>Sphingobacteriia</taxon>
        <taxon>Sphingobacteriales</taxon>
        <taxon>Sphingobacteriaceae</taxon>
        <taxon>Mucilaginibacter</taxon>
    </lineage>
</organism>
<evidence type="ECO:0000313" key="3">
    <source>
        <dbReference type="EMBL" id="RYU90948.1"/>
    </source>
</evidence>
<name>A0A4Q5LMM5_9SPHI</name>
<dbReference type="OrthoDB" id="1453786at2"/>
<dbReference type="InterPro" id="IPR022187">
    <property type="entry name" value="Conjug_transposon_TraM"/>
</dbReference>
<protein>
    <submittedName>
        <fullName evidence="3">Conjugative transposon protein TraM</fullName>
    </submittedName>
</protein>
<keyword evidence="4" id="KW-1185">Reference proteome</keyword>
<dbReference type="EMBL" id="SEWG01000003">
    <property type="protein sequence ID" value="RYU90948.1"/>
    <property type="molecule type" value="Genomic_DNA"/>
</dbReference>
<dbReference type="AlphaFoldDB" id="A0A4Q5LMM5"/>
<comment type="caution">
    <text evidence="3">The sequence shown here is derived from an EMBL/GenBank/DDBJ whole genome shotgun (WGS) entry which is preliminary data.</text>
</comment>
<dbReference type="NCBIfam" id="TIGR03779">
    <property type="entry name" value="Bac_Flav_CT_M"/>
    <property type="match status" value="1"/>
</dbReference>
<dbReference type="InterPro" id="IPR055407">
    <property type="entry name" value="TraM_C"/>
</dbReference>
<keyword evidence="1" id="KW-0472">Membrane</keyword>
<dbReference type="RefSeq" id="WP_129876496.1">
    <property type="nucleotide sequence ID" value="NZ_SEWG01000003.1"/>
</dbReference>
<dbReference type="Pfam" id="PF12508">
    <property type="entry name" value="Transposon_TraM"/>
    <property type="match status" value="1"/>
</dbReference>
<dbReference type="Proteomes" id="UP000293331">
    <property type="component" value="Unassembled WGS sequence"/>
</dbReference>
<keyword evidence="1" id="KW-0812">Transmembrane</keyword>
<evidence type="ECO:0000259" key="2">
    <source>
        <dbReference type="Pfam" id="PF12508"/>
    </source>
</evidence>
<sequence>MDAKSTGGQLPQHTPEFLKERKFLVVMPLLILPFLTMAFWALGGGKQSNSAFATSYAQGLNTTLPQAQFNDQKAQDKMGIYQTVKTDSANSANSGVSDSFIQSMGLDASKDGHTDAVTQQSTANLTGGPTSAEVNEAKIQAKLAAINQQINQPEPANYGGAVSATQSNADVKRLEMMMRSMNGNGGTDPEMKQLTQMLQQINDLQNPGSANTRSRNQSMKNHGRVYAVRSAVDEDDYNTGDKMQVSYASYEGDKSKSRRRSNETEMAGNTIQAVVHEDQTLVSGAVIKLRLLDGIYVNGKQIPKGSFVYGTCALNNERLDIKISSIRYLNNILPVALTVYDLDGMQGLYVPGSIGRDAAKNGMGDAVQSMQIMSMDQSVGAQAASAGVEAAKGLFNRKVKQIKVKVKAGYEVLLKDSNDRDN</sequence>
<evidence type="ECO:0000256" key="1">
    <source>
        <dbReference type="SAM" id="Phobius"/>
    </source>
</evidence>
<feature type="domain" description="Conjugative transposon TraM C-terminal" evidence="2">
    <location>
        <begin position="271"/>
        <end position="415"/>
    </location>
</feature>